<gene>
    <name evidence="2" type="ORF">GCM10009039_14960</name>
</gene>
<organism evidence="2 3">
    <name type="scientific">Halocalculus aciditolerans</name>
    <dbReference type="NCBI Taxonomy" id="1383812"/>
    <lineage>
        <taxon>Archaea</taxon>
        <taxon>Methanobacteriati</taxon>
        <taxon>Methanobacteriota</taxon>
        <taxon>Stenosarchaea group</taxon>
        <taxon>Halobacteria</taxon>
        <taxon>Halobacteriales</taxon>
        <taxon>Halobacteriaceae</taxon>
        <taxon>Halocalculus</taxon>
    </lineage>
</organism>
<accession>A0A830FJ35</accession>
<feature type="region of interest" description="Disordered" evidence="1">
    <location>
        <begin position="1"/>
        <end position="21"/>
    </location>
</feature>
<evidence type="ECO:0000256" key="1">
    <source>
        <dbReference type="SAM" id="MobiDB-lite"/>
    </source>
</evidence>
<feature type="region of interest" description="Disordered" evidence="1">
    <location>
        <begin position="116"/>
        <end position="146"/>
    </location>
</feature>
<evidence type="ECO:0000313" key="2">
    <source>
        <dbReference type="EMBL" id="GGL57789.1"/>
    </source>
</evidence>
<dbReference type="Proteomes" id="UP000607197">
    <property type="component" value="Unassembled WGS sequence"/>
</dbReference>
<dbReference type="EMBL" id="BMPG01000002">
    <property type="protein sequence ID" value="GGL57789.1"/>
    <property type="molecule type" value="Genomic_DNA"/>
</dbReference>
<keyword evidence="3" id="KW-1185">Reference proteome</keyword>
<reference evidence="2" key="2">
    <citation type="submission" date="2020-09" db="EMBL/GenBank/DDBJ databases">
        <authorList>
            <person name="Sun Q."/>
            <person name="Ohkuma M."/>
        </authorList>
    </citation>
    <scope>NUCLEOTIDE SEQUENCE</scope>
    <source>
        <strain evidence="2">JCM 19596</strain>
    </source>
</reference>
<reference evidence="2" key="1">
    <citation type="journal article" date="2014" name="Int. J. Syst. Evol. Microbiol.">
        <title>Complete genome sequence of Corynebacterium casei LMG S-19264T (=DSM 44701T), isolated from a smear-ripened cheese.</title>
        <authorList>
            <consortium name="US DOE Joint Genome Institute (JGI-PGF)"/>
            <person name="Walter F."/>
            <person name="Albersmeier A."/>
            <person name="Kalinowski J."/>
            <person name="Ruckert C."/>
        </authorList>
    </citation>
    <scope>NUCLEOTIDE SEQUENCE</scope>
    <source>
        <strain evidence="2">JCM 19596</strain>
    </source>
</reference>
<comment type="caution">
    <text evidence="2">The sequence shown here is derived from an EMBL/GenBank/DDBJ whole genome shotgun (WGS) entry which is preliminary data.</text>
</comment>
<dbReference type="AlphaFoldDB" id="A0A830FJ35"/>
<evidence type="ECO:0008006" key="4">
    <source>
        <dbReference type="Google" id="ProtNLM"/>
    </source>
</evidence>
<proteinExistence type="predicted"/>
<sequence>MIVATQQTGDHVIGPTPRQTQGYASLRTKPTTQLTDTRVDSGGGYERWRSTEWRPHTARQGKEDIYLYHHRLLAVVACYDVDDPIEDVLADLAGRDVHHESGVEWDNRPSNLTVMDHGRHSETTQAQRRAWAADTKRDVETASEPETDESVCVACGEPAETPCRSEGFDGVRCLGCAMRDAGDHSIEVGA</sequence>
<evidence type="ECO:0000313" key="3">
    <source>
        <dbReference type="Proteomes" id="UP000607197"/>
    </source>
</evidence>
<name>A0A830FJ35_9EURY</name>
<protein>
    <recommendedName>
        <fullName evidence="4">HNH endonuclease</fullName>
    </recommendedName>
</protein>